<dbReference type="OrthoDB" id="2747330at2759"/>
<keyword evidence="6" id="KW-1015">Disulfide bond</keyword>
<dbReference type="GO" id="GO:0006508">
    <property type="term" value="P:proteolysis"/>
    <property type="evidence" value="ECO:0007669"/>
    <property type="project" value="UniProtKB-KW"/>
</dbReference>
<organism evidence="10 11">
    <name type="scientific">Cimex lectularius</name>
    <name type="common">Bed bug</name>
    <name type="synonym">Acanthia lectularia</name>
    <dbReference type="NCBI Taxonomy" id="79782"/>
    <lineage>
        <taxon>Eukaryota</taxon>
        <taxon>Metazoa</taxon>
        <taxon>Ecdysozoa</taxon>
        <taxon>Arthropoda</taxon>
        <taxon>Hexapoda</taxon>
        <taxon>Insecta</taxon>
        <taxon>Pterygota</taxon>
        <taxon>Neoptera</taxon>
        <taxon>Paraneoptera</taxon>
        <taxon>Hemiptera</taxon>
        <taxon>Heteroptera</taxon>
        <taxon>Panheteroptera</taxon>
        <taxon>Cimicomorpha</taxon>
        <taxon>Cimicidae</taxon>
        <taxon>Cimex</taxon>
    </lineage>
</organism>
<evidence type="ECO:0000259" key="9">
    <source>
        <dbReference type="PROSITE" id="PS51767"/>
    </source>
</evidence>
<keyword evidence="3 7" id="KW-0064">Aspartyl protease</keyword>
<dbReference type="FunFam" id="2.40.70.10:FF:000115">
    <property type="entry name" value="Lysosomal aspartic protease"/>
    <property type="match status" value="1"/>
</dbReference>
<dbReference type="InterPro" id="IPR001461">
    <property type="entry name" value="Aspartic_peptidase_A1"/>
</dbReference>
<dbReference type="EnsemblMetazoa" id="XM_014388280.2">
    <property type="protein sequence ID" value="XP_014243766.1"/>
    <property type="gene ID" value="LOC106663446"/>
</dbReference>
<evidence type="ECO:0000256" key="8">
    <source>
        <dbReference type="SAM" id="SignalP"/>
    </source>
</evidence>
<dbReference type="GO" id="GO:0005764">
    <property type="term" value="C:lysosome"/>
    <property type="evidence" value="ECO:0007669"/>
    <property type="project" value="TreeGrafter"/>
</dbReference>
<keyword evidence="11" id="KW-1185">Reference proteome</keyword>
<dbReference type="KEGG" id="clec:106663446"/>
<feature type="signal peptide" evidence="8">
    <location>
        <begin position="1"/>
        <end position="17"/>
    </location>
</feature>
<dbReference type="PANTHER" id="PTHR47966">
    <property type="entry name" value="BETA-SITE APP-CLEAVING ENZYME, ISOFORM A-RELATED"/>
    <property type="match status" value="1"/>
</dbReference>
<sequence>MANYIWFILSILTVASANIRIFLERTKIEQQDENNKQESNFGYMLGILPASLTNYKNVYYTGIVSLGTPEQKFRVLFDTGSTVLWIYSKQCWWSWPCWTRSSYKSSKSKTHLSDGTGISVVYGRGKMSGFVSIDKLRFGNTGALVKFAEATGVNDGFLAAFTQKFDGVFGLGLRDTSPGEIKPPFYDLSKYLDKPVFSLYLNRDDNSPNAGGEIIFGGMDTTKFYEETLTFHNTVANMWAVVIDKVHVGGNMVFECTNGCTAILDTGTSYIVAPKQAIQNIRRFMGTDENGNMPCEDYGQLPMLEFEIDGKLYSVNVTNYINKHKTLWWEVCHDSLVDNNMANLWILGDVFLSNYYTVFDIDQKVVGIASLRRQN</sequence>
<dbReference type="CDD" id="cd05471">
    <property type="entry name" value="pepsin_like"/>
    <property type="match status" value="1"/>
</dbReference>
<feature type="disulfide bond" evidence="6">
    <location>
        <begin position="295"/>
        <end position="332"/>
    </location>
</feature>
<dbReference type="PRINTS" id="PR00792">
    <property type="entry name" value="PEPSIN"/>
</dbReference>
<dbReference type="InterPro" id="IPR021109">
    <property type="entry name" value="Peptidase_aspartic_dom_sf"/>
</dbReference>
<dbReference type="InterPro" id="IPR033121">
    <property type="entry name" value="PEPTIDASE_A1"/>
</dbReference>
<proteinExistence type="inferred from homology"/>
<feature type="disulfide bond" evidence="6">
    <location>
        <begin position="91"/>
        <end position="97"/>
    </location>
</feature>
<gene>
    <name evidence="10" type="primary">106663446</name>
</gene>
<evidence type="ECO:0000313" key="11">
    <source>
        <dbReference type="Proteomes" id="UP000494040"/>
    </source>
</evidence>
<evidence type="ECO:0000313" key="10">
    <source>
        <dbReference type="EnsemblMetazoa" id="XP_014243766.1"/>
    </source>
</evidence>
<evidence type="ECO:0000256" key="5">
    <source>
        <dbReference type="PIRSR" id="PIRSR601461-1"/>
    </source>
</evidence>
<feature type="active site" evidence="5">
    <location>
        <position position="265"/>
    </location>
</feature>
<feature type="active site" evidence="5">
    <location>
        <position position="78"/>
    </location>
</feature>
<evidence type="ECO:0000256" key="4">
    <source>
        <dbReference type="ARBA" id="ARBA00022801"/>
    </source>
</evidence>
<dbReference type="Gene3D" id="2.40.70.10">
    <property type="entry name" value="Acid Proteases"/>
    <property type="match status" value="2"/>
</dbReference>
<dbReference type="AlphaFoldDB" id="A0A8I6REP9"/>
<evidence type="ECO:0000256" key="3">
    <source>
        <dbReference type="ARBA" id="ARBA00022750"/>
    </source>
</evidence>
<name>A0A8I6REP9_CIMLE</name>
<dbReference type="Proteomes" id="UP000494040">
    <property type="component" value="Unassembled WGS sequence"/>
</dbReference>
<dbReference type="Pfam" id="PF00026">
    <property type="entry name" value="Asp"/>
    <property type="match status" value="1"/>
</dbReference>
<feature type="domain" description="Peptidase A1" evidence="9">
    <location>
        <begin position="60"/>
        <end position="369"/>
    </location>
</feature>
<dbReference type="PROSITE" id="PS51767">
    <property type="entry name" value="PEPTIDASE_A1"/>
    <property type="match status" value="1"/>
</dbReference>
<evidence type="ECO:0000256" key="6">
    <source>
        <dbReference type="PIRSR" id="PIRSR601461-2"/>
    </source>
</evidence>
<evidence type="ECO:0000256" key="1">
    <source>
        <dbReference type="ARBA" id="ARBA00007447"/>
    </source>
</evidence>
<evidence type="ECO:0000256" key="2">
    <source>
        <dbReference type="ARBA" id="ARBA00022670"/>
    </source>
</evidence>
<dbReference type="PROSITE" id="PS00141">
    <property type="entry name" value="ASP_PROTEASE"/>
    <property type="match status" value="2"/>
</dbReference>
<dbReference type="SUPFAM" id="SSF50630">
    <property type="entry name" value="Acid proteases"/>
    <property type="match status" value="1"/>
</dbReference>
<keyword evidence="8" id="KW-0732">Signal</keyword>
<protein>
    <recommendedName>
        <fullName evidence="9">Peptidase A1 domain-containing protein</fullName>
    </recommendedName>
</protein>
<accession>A0A8I6REP9</accession>
<comment type="similarity">
    <text evidence="1 7">Belongs to the peptidase A1 family.</text>
</comment>
<keyword evidence="2 7" id="KW-0645">Protease</keyword>
<evidence type="ECO:0000256" key="7">
    <source>
        <dbReference type="RuleBase" id="RU000454"/>
    </source>
</evidence>
<dbReference type="PANTHER" id="PTHR47966:SF51">
    <property type="entry name" value="BETA-SITE APP-CLEAVING ENZYME, ISOFORM A-RELATED"/>
    <property type="match status" value="1"/>
</dbReference>
<dbReference type="GO" id="GO:0004190">
    <property type="term" value="F:aspartic-type endopeptidase activity"/>
    <property type="evidence" value="ECO:0007669"/>
    <property type="project" value="UniProtKB-KW"/>
</dbReference>
<feature type="chain" id="PRO_5035195664" description="Peptidase A1 domain-containing protein" evidence="8">
    <location>
        <begin position="18"/>
        <end position="375"/>
    </location>
</feature>
<reference evidence="10" key="1">
    <citation type="submission" date="2022-01" db="UniProtKB">
        <authorList>
            <consortium name="EnsemblMetazoa"/>
        </authorList>
    </citation>
    <scope>IDENTIFICATION</scope>
</reference>
<keyword evidence="4 7" id="KW-0378">Hydrolase</keyword>
<dbReference type="InterPro" id="IPR001969">
    <property type="entry name" value="Aspartic_peptidase_AS"/>
</dbReference>
<dbReference type="InterPro" id="IPR034164">
    <property type="entry name" value="Pepsin-like_dom"/>
</dbReference>